<evidence type="ECO:0000313" key="2">
    <source>
        <dbReference type="EMBL" id="QSE98975.1"/>
    </source>
</evidence>
<dbReference type="SMART" id="SM01321">
    <property type="entry name" value="Y1_Tnp"/>
    <property type="match status" value="1"/>
</dbReference>
<reference evidence="2" key="1">
    <citation type="submission" date="2021-02" db="EMBL/GenBank/DDBJ databases">
        <title>Fulvivirga sp. S481 isolated from sea water.</title>
        <authorList>
            <person name="Bae S.S."/>
            <person name="Baek K."/>
        </authorList>
    </citation>
    <scope>NUCLEOTIDE SEQUENCE</scope>
    <source>
        <strain evidence="2">S481</strain>
    </source>
</reference>
<gene>
    <name evidence="2" type="ORF">JR347_07790</name>
</gene>
<keyword evidence="3" id="KW-1185">Reference proteome</keyword>
<dbReference type="PANTHER" id="PTHR34322">
    <property type="entry name" value="TRANSPOSASE, Y1_TNP DOMAIN-CONTAINING"/>
    <property type="match status" value="1"/>
</dbReference>
<dbReference type="RefSeq" id="WP_205723489.1">
    <property type="nucleotide sequence ID" value="NZ_CP070608.1"/>
</dbReference>
<evidence type="ECO:0000313" key="3">
    <source>
        <dbReference type="Proteomes" id="UP000662783"/>
    </source>
</evidence>
<dbReference type="EMBL" id="CP070608">
    <property type="protein sequence ID" value="QSE98975.1"/>
    <property type="molecule type" value="Genomic_DNA"/>
</dbReference>
<dbReference type="InterPro" id="IPR002686">
    <property type="entry name" value="Transposase_17"/>
</dbReference>
<dbReference type="GO" id="GO:0004803">
    <property type="term" value="F:transposase activity"/>
    <property type="evidence" value="ECO:0007669"/>
    <property type="project" value="InterPro"/>
</dbReference>
<dbReference type="InterPro" id="IPR036515">
    <property type="entry name" value="Transposase_17_sf"/>
</dbReference>
<dbReference type="Proteomes" id="UP000662783">
    <property type="component" value="Chromosome"/>
</dbReference>
<feature type="domain" description="Transposase IS200-like" evidence="1">
    <location>
        <begin position="9"/>
        <end position="148"/>
    </location>
</feature>
<dbReference type="AlphaFoldDB" id="A0A974WMG8"/>
<dbReference type="Gene3D" id="3.30.70.1290">
    <property type="entry name" value="Transposase IS200-like"/>
    <property type="match status" value="1"/>
</dbReference>
<dbReference type="GO" id="GO:0006313">
    <property type="term" value="P:DNA transposition"/>
    <property type="evidence" value="ECO:0007669"/>
    <property type="project" value="InterPro"/>
</dbReference>
<protein>
    <recommendedName>
        <fullName evidence="1">Transposase IS200-like domain-containing protein</fullName>
    </recommendedName>
</protein>
<name>A0A974WMG8_9BACT</name>
<dbReference type="SUPFAM" id="SSF143422">
    <property type="entry name" value="Transposase IS200-like"/>
    <property type="match status" value="1"/>
</dbReference>
<proteinExistence type="predicted"/>
<accession>A0A974WMG8</accession>
<organism evidence="2 3">
    <name type="scientific">Fulvivirga lutea</name>
    <dbReference type="NCBI Taxonomy" id="2810512"/>
    <lineage>
        <taxon>Bacteria</taxon>
        <taxon>Pseudomonadati</taxon>
        <taxon>Bacteroidota</taxon>
        <taxon>Cytophagia</taxon>
        <taxon>Cytophagales</taxon>
        <taxon>Fulvivirgaceae</taxon>
        <taxon>Fulvivirga</taxon>
    </lineage>
</organism>
<sequence length="216" mass="26130">MPDYHSKFEIDNYYHIFNRGNNKEDIFKSTDNYIYFLQKWNKYIAPFADTLAYCLLPNHFHFLMRVKAVNAKNLTKTQRLSKVGEVQETQIEVNTILEEQFKRLFMSYALSFNKQHNRTGSLFQKSFRRIQVNSDYYLTRLIHYIHHNPIHHQFVKEYSQWKFSSYNAFISKETTRLNRDEVHSWFGGKGAFIEFHNQNLELNEPDKELKNYVVDF</sequence>
<dbReference type="GO" id="GO:0003677">
    <property type="term" value="F:DNA binding"/>
    <property type="evidence" value="ECO:0007669"/>
    <property type="project" value="InterPro"/>
</dbReference>
<dbReference type="KEGG" id="fuv:JR347_07790"/>
<dbReference type="PANTHER" id="PTHR34322:SF2">
    <property type="entry name" value="TRANSPOSASE IS200-LIKE DOMAIN-CONTAINING PROTEIN"/>
    <property type="match status" value="1"/>
</dbReference>
<evidence type="ECO:0000259" key="1">
    <source>
        <dbReference type="SMART" id="SM01321"/>
    </source>
</evidence>